<reference evidence="2" key="1">
    <citation type="submission" date="2019-11" db="UniProtKB">
        <authorList>
            <consortium name="WormBaseParasite"/>
        </authorList>
    </citation>
    <scope>IDENTIFICATION</scope>
</reference>
<sequence length="736" mass="79693">MYVAHLTQTQLHTAQTVAGHVLTTAGCSSLPLDTSPHAVKRRAMTSPSYAPLCADHNTTECSHCQLLAKCSKMALKSVEFHFTPCRVFLFDQSLLITEDNTSASHSNTSSSSSAASMSPEAACVGSSFQANFGSVVSGSASLAHRWSDNNGSGGGGGESGSRRRSDLSRRRSRQSVTPSNMDEELTVKHAFSQSYSGFSAGRSPALRRTIHVRRHTGHLHSLDVDVYATVGGGGGGGGGAGVTTSWPKHTWSTSHDPFRQSSYKFLHEVKVNKMTFLSHWLFPEVTSRPKLIDEPGMRQSVKMASPEPSADTESLSNPEVTIYTPPSTRARSQGESLSVLTRAGCRSPDWLWFAVVDESPGSSDVYVFDPGSESARTSWLRELTDIQQMQAEIQLALQNPRRFHYVSRVGRQAKTHSSSDVTFLFAGDRGCRNCFLSAHSSSTRLPVDASSTGSEDGPIHFRNISAPHTHENKLPSENRSLEGWAESDSSSQKGLILHFSANISNESSVPDIVQTPDDVFLAPFPPTSQSDEGNQDNNHLKLPVDTTRRSYTRRRSLSQGDADTSEERLAERSQLPRQHAIQVGTSSLSSSSGPSSVCEASTAPVDTCDAKSPSEDTGGAPGSHDVSPTDNPTRIRRRLFRWSIVDKSTLIETSKSPPGLLVATCTPQTSDRCTGRQRLGSVTPQLFRKPSLLFGSRKTSEPPKAPSMRMISRFRLSFRVGSHQTGLPAATSTDAV</sequence>
<evidence type="ECO:0000313" key="2">
    <source>
        <dbReference type="WBParaSite" id="MCU_009868-RC"/>
    </source>
</evidence>
<feature type="region of interest" description="Disordered" evidence="1">
    <location>
        <begin position="146"/>
        <end position="183"/>
    </location>
</feature>
<evidence type="ECO:0000256" key="1">
    <source>
        <dbReference type="SAM" id="MobiDB-lite"/>
    </source>
</evidence>
<protein>
    <submittedName>
        <fullName evidence="2">PH domain-containing protein</fullName>
    </submittedName>
</protein>
<feature type="compositionally biased region" description="Low complexity" evidence="1">
    <location>
        <begin position="586"/>
        <end position="601"/>
    </location>
</feature>
<feature type="region of interest" description="Disordered" evidence="1">
    <location>
        <begin position="516"/>
        <end position="632"/>
    </location>
</feature>
<name>A0A5K3FR69_MESCO</name>
<feature type="compositionally biased region" description="Polar residues" evidence="1">
    <location>
        <begin position="527"/>
        <end position="537"/>
    </location>
</feature>
<feature type="region of interest" description="Disordered" evidence="1">
    <location>
        <begin position="445"/>
        <end position="475"/>
    </location>
</feature>
<feature type="compositionally biased region" description="Basic and acidic residues" evidence="1">
    <location>
        <begin position="160"/>
        <end position="169"/>
    </location>
</feature>
<feature type="compositionally biased region" description="Polar residues" evidence="1">
    <location>
        <begin position="311"/>
        <end position="335"/>
    </location>
</feature>
<dbReference type="WBParaSite" id="MCU_009868-RC">
    <property type="protein sequence ID" value="MCU_009868-RC"/>
    <property type="gene ID" value="MCU_009868"/>
</dbReference>
<feature type="compositionally biased region" description="Polar residues" evidence="1">
    <location>
        <begin position="445"/>
        <end position="454"/>
    </location>
</feature>
<proteinExistence type="predicted"/>
<feature type="region of interest" description="Disordered" evidence="1">
    <location>
        <begin position="301"/>
        <end position="335"/>
    </location>
</feature>
<dbReference type="AlphaFoldDB" id="A0A5K3FR69"/>
<organism evidence="2">
    <name type="scientific">Mesocestoides corti</name>
    <name type="common">Flatworm</name>
    <dbReference type="NCBI Taxonomy" id="53468"/>
    <lineage>
        <taxon>Eukaryota</taxon>
        <taxon>Metazoa</taxon>
        <taxon>Spiralia</taxon>
        <taxon>Lophotrochozoa</taxon>
        <taxon>Platyhelminthes</taxon>
        <taxon>Cestoda</taxon>
        <taxon>Eucestoda</taxon>
        <taxon>Cyclophyllidea</taxon>
        <taxon>Mesocestoididae</taxon>
        <taxon>Mesocestoides</taxon>
    </lineage>
</organism>
<accession>A0A5K3FR69</accession>